<dbReference type="EnsemblMetazoa" id="PPA39531.1">
    <property type="protein sequence ID" value="PPA39531.1"/>
    <property type="gene ID" value="WBGene00277900"/>
</dbReference>
<evidence type="ECO:0000313" key="1">
    <source>
        <dbReference type="EnsemblMetazoa" id="PPA39531.1"/>
    </source>
</evidence>
<evidence type="ECO:0000313" key="2">
    <source>
        <dbReference type="Proteomes" id="UP000005239"/>
    </source>
</evidence>
<organism evidence="1 2">
    <name type="scientific">Pristionchus pacificus</name>
    <name type="common">Parasitic nematode worm</name>
    <dbReference type="NCBI Taxonomy" id="54126"/>
    <lineage>
        <taxon>Eukaryota</taxon>
        <taxon>Metazoa</taxon>
        <taxon>Ecdysozoa</taxon>
        <taxon>Nematoda</taxon>
        <taxon>Chromadorea</taxon>
        <taxon>Rhabditida</taxon>
        <taxon>Rhabditina</taxon>
        <taxon>Diplogasteromorpha</taxon>
        <taxon>Diplogasteroidea</taxon>
        <taxon>Neodiplogasteridae</taxon>
        <taxon>Pristionchus</taxon>
    </lineage>
</organism>
<gene>
    <name evidence="1" type="primary">WBGene00277900</name>
</gene>
<accession>A0A2A6B3V1</accession>
<accession>A0A8R1UV09</accession>
<reference evidence="2" key="1">
    <citation type="journal article" date="2008" name="Nat. Genet.">
        <title>The Pristionchus pacificus genome provides a unique perspective on nematode lifestyle and parasitism.</title>
        <authorList>
            <person name="Dieterich C."/>
            <person name="Clifton S.W."/>
            <person name="Schuster L.N."/>
            <person name="Chinwalla A."/>
            <person name="Delehaunty K."/>
            <person name="Dinkelacker I."/>
            <person name="Fulton L."/>
            <person name="Fulton R."/>
            <person name="Godfrey J."/>
            <person name="Minx P."/>
            <person name="Mitreva M."/>
            <person name="Roeseler W."/>
            <person name="Tian H."/>
            <person name="Witte H."/>
            <person name="Yang S.P."/>
            <person name="Wilson R.K."/>
            <person name="Sommer R.J."/>
        </authorList>
    </citation>
    <scope>NUCLEOTIDE SEQUENCE [LARGE SCALE GENOMIC DNA]</scope>
    <source>
        <strain evidence="2">PS312</strain>
    </source>
</reference>
<keyword evidence="2" id="KW-1185">Reference proteome</keyword>
<protein>
    <submittedName>
        <fullName evidence="1">Uncharacterized protein</fullName>
    </submittedName>
</protein>
<sequence length="317" mass="35995">MSHSFSINQSSLSYFQAKIEIILRFHAMSGWNVVMSSLPFISSRVLSLSHQIRRLFRRGRFYCRVAYGNCLFIFHTSSAKQLAHLVLGAVLDDEKRAQAMKDIATNSAYAINELSHRLNHNTNRAVDFAMAFLNDLSFSRRLTQLSTGASGIDDSFRITMGGKGEDERVGFEIVELAFKISLSIAEIGARITAITDRFVTTANNVRKQLVDWFELPPKLTAHFDKALRSMFKVEQWVEIFISFLCVTVIIVIAKFVLEVIFESLDVCVFCSKRERRLIPIGSANRTASVPLILRTEKKIRFKTKKIENKSESNVVIV</sequence>
<name>A0A2A6B3V1_PRIPA</name>
<dbReference type="Proteomes" id="UP000005239">
    <property type="component" value="Unassembled WGS sequence"/>
</dbReference>
<proteinExistence type="predicted"/>
<dbReference type="AlphaFoldDB" id="A0A2A6B3V1"/>
<reference evidence="1" key="2">
    <citation type="submission" date="2022-06" db="UniProtKB">
        <authorList>
            <consortium name="EnsemblMetazoa"/>
        </authorList>
    </citation>
    <scope>IDENTIFICATION</scope>
    <source>
        <strain evidence="1">PS312</strain>
    </source>
</reference>